<reference evidence="2 3" key="1">
    <citation type="journal article" date="2024" name="Insects">
        <title>An Improved Chromosome-Level Genome Assembly of the Firefly Pyrocoelia pectoralis.</title>
        <authorList>
            <person name="Fu X."/>
            <person name="Meyer-Rochow V.B."/>
            <person name="Ballantyne L."/>
            <person name="Zhu X."/>
        </authorList>
    </citation>
    <scope>NUCLEOTIDE SEQUENCE [LARGE SCALE GENOMIC DNA]</scope>
    <source>
        <strain evidence="2">XCY_ONT2</strain>
    </source>
</reference>
<proteinExistence type="predicted"/>
<evidence type="ECO:0000313" key="3">
    <source>
        <dbReference type="Proteomes" id="UP001329430"/>
    </source>
</evidence>
<comment type="caution">
    <text evidence="2">The sequence shown here is derived from an EMBL/GenBank/DDBJ whole genome shotgun (WGS) entry which is preliminary data.</text>
</comment>
<protein>
    <submittedName>
        <fullName evidence="2">Uncharacterized protein</fullName>
    </submittedName>
</protein>
<accession>A0AAN7UZY4</accession>
<dbReference type="EMBL" id="JAVRBK010000008">
    <property type="protein sequence ID" value="KAK5640135.1"/>
    <property type="molecule type" value="Genomic_DNA"/>
</dbReference>
<dbReference type="Proteomes" id="UP001329430">
    <property type="component" value="Chromosome 8"/>
</dbReference>
<evidence type="ECO:0000256" key="1">
    <source>
        <dbReference type="SAM" id="Coils"/>
    </source>
</evidence>
<dbReference type="AlphaFoldDB" id="A0AAN7UZY4"/>
<keyword evidence="3" id="KW-1185">Reference proteome</keyword>
<evidence type="ECO:0000313" key="2">
    <source>
        <dbReference type="EMBL" id="KAK5640135.1"/>
    </source>
</evidence>
<sequence length="231" mass="27633">MEKLYEKILNKLTEEDRDIVKSFNENELLKLKHQNQVLQAENEKEIIKLQSQNENELLKLKHQNEKEIIKLESQNENELLKLKHQIELLEGKYETMKEALTQANWEKLAQSDLVSVRSFIDFFDRNRLNFHIRERNKRFDEFIEKKENELKEWGLSVGAFKKMFPMFYDKLCRSAHPTFNSSSQFIIINDCLEASEIKIVGFLWEVYPLPMENLVINDKDKCSIVLEDYKN</sequence>
<gene>
    <name evidence="2" type="ORF">RI129_010946</name>
</gene>
<organism evidence="2 3">
    <name type="scientific">Pyrocoelia pectoralis</name>
    <dbReference type="NCBI Taxonomy" id="417401"/>
    <lineage>
        <taxon>Eukaryota</taxon>
        <taxon>Metazoa</taxon>
        <taxon>Ecdysozoa</taxon>
        <taxon>Arthropoda</taxon>
        <taxon>Hexapoda</taxon>
        <taxon>Insecta</taxon>
        <taxon>Pterygota</taxon>
        <taxon>Neoptera</taxon>
        <taxon>Endopterygota</taxon>
        <taxon>Coleoptera</taxon>
        <taxon>Polyphaga</taxon>
        <taxon>Elateriformia</taxon>
        <taxon>Elateroidea</taxon>
        <taxon>Lampyridae</taxon>
        <taxon>Lampyrinae</taxon>
        <taxon>Pyrocoelia</taxon>
    </lineage>
</organism>
<name>A0AAN7UZY4_9COLE</name>
<feature type="coiled-coil region" evidence="1">
    <location>
        <begin position="21"/>
        <end position="106"/>
    </location>
</feature>
<keyword evidence="1" id="KW-0175">Coiled coil</keyword>